<dbReference type="Gene3D" id="1.25.40.10">
    <property type="entry name" value="Tetratricopeptide repeat domain"/>
    <property type="match status" value="1"/>
</dbReference>
<dbReference type="AlphaFoldDB" id="A0A7S0BVY7"/>
<keyword evidence="1" id="KW-0677">Repeat</keyword>
<proteinExistence type="predicted"/>
<dbReference type="EMBL" id="HBEL01002930">
    <property type="protein sequence ID" value="CAD8405265.1"/>
    <property type="molecule type" value="Transcribed_RNA"/>
</dbReference>
<evidence type="ECO:0000313" key="3">
    <source>
        <dbReference type="EMBL" id="CAD8405265.1"/>
    </source>
</evidence>
<evidence type="ECO:0000256" key="2">
    <source>
        <dbReference type="SAM" id="MobiDB-lite"/>
    </source>
</evidence>
<dbReference type="Pfam" id="PF13812">
    <property type="entry name" value="PPR_3"/>
    <property type="match status" value="1"/>
</dbReference>
<evidence type="ECO:0008006" key="4">
    <source>
        <dbReference type="Google" id="ProtNLM"/>
    </source>
</evidence>
<evidence type="ECO:0000256" key="1">
    <source>
        <dbReference type="ARBA" id="ARBA00022737"/>
    </source>
</evidence>
<accession>A0A7S0BVY7</accession>
<gene>
    <name evidence="3" type="ORF">PINE0816_LOCUS1374</name>
</gene>
<reference evidence="3" key="1">
    <citation type="submission" date="2021-01" db="EMBL/GenBank/DDBJ databases">
        <authorList>
            <person name="Corre E."/>
            <person name="Pelletier E."/>
            <person name="Niang G."/>
            <person name="Scheremetjew M."/>
            <person name="Finn R."/>
            <person name="Kale V."/>
            <person name="Holt S."/>
            <person name="Cochrane G."/>
            <person name="Meng A."/>
            <person name="Brown T."/>
            <person name="Cohen L."/>
        </authorList>
    </citation>
    <scope>NUCLEOTIDE SEQUENCE</scope>
    <source>
        <strain evidence="3">CCAP1064/1</strain>
    </source>
</reference>
<feature type="region of interest" description="Disordered" evidence="2">
    <location>
        <begin position="239"/>
        <end position="270"/>
    </location>
</feature>
<organism evidence="3">
    <name type="scientific">Proboscia inermis</name>
    <dbReference type="NCBI Taxonomy" id="420281"/>
    <lineage>
        <taxon>Eukaryota</taxon>
        <taxon>Sar</taxon>
        <taxon>Stramenopiles</taxon>
        <taxon>Ochrophyta</taxon>
        <taxon>Bacillariophyta</taxon>
        <taxon>Coscinodiscophyceae</taxon>
        <taxon>Rhizosoleniophycidae</taxon>
        <taxon>Rhizosoleniales</taxon>
        <taxon>Rhizosoleniaceae</taxon>
        <taxon>Proboscia</taxon>
    </lineage>
</organism>
<name>A0A7S0BVY7_9STRA</name>
<dbReference type="InterPro" id="IPR002885">
    <property type="entry name" value="PPR_rpt"/>
</dbReference>
<dbReference type="InterPro" id="IPR051222">
    <property type="entry name" value="PPR/CCM1_RNA-binding"/>
</dbReference>
<sequence>MPAPSTERVLKRIKEVYHQTGRKDADLKPTLSQYASVINTWTKCSRYELKAAPRTEKFLHELEQLSITDDFYKPTVEIYTTVIKAYTHSKHAQKPQLALRILQDMETRYKETKGEGIRPTLRTYHGVMNACAMCTHTGDQKDRTEALRIAFQLLKVMRASGVHEPNFVTYGTLIKATKNLVPPSETQDQIFRNVFAQCKRDGQVEGVIINQLRSWTSDPLFRELTERVPIRIGKRYYKNPNSNSAKLRNRGGYDGGNNSDNGGNNGWEDVMKDIPTEWKRNVLPLKE</sequence>
<dbReference type="InterPro" id="IPR011990">
    <property type="entry name" value="TPR-like_helical_dom_sf"/>
</dbReference>
<dbReference type="PANTHER" id="PTHR47942:SF63">
    <property type="entry name" value="PENTATRICOPEPTIDE REPEAT-CONTAINING PROTEIN"/>
    <property type="match status" value="1"/>
</dbReference>
<protein>
    <recommendedName>
        <fullName evidence="4">Pentacotripeptide-repeat region of PRORP domain-containing protein</fullName>
    </recommendedName>
</protein>
<dbReference type="PANTHER" id="PTHR47942">
    <property type="entry name" value="TETRATRICOPEPTIDE REPEAT (TPR)-LIKE SUPERFAMILY PROTEIN-RELATED"/>
    <property type="match status" value="1"/>
</dbReference>